<organism evidence="2 3">
    <name type="scientific">Novipirellula galeiformis</name>
    <dbReference type="NCBI Taxonomy" id="2528004"/>
    <lineage>
        <taxon>Bacteria</taxon>
        <taxon>Pseudomonadati</taxon>
        <taxon>Planctomycetota</taxon>
        <taxon>Planctomycetia</taxon>
        <taxon>Pirellulales</taxon>
        <taxon>Pirellulaceae</taxon>
        <taxon>Novipirellula</taxon>
    </lineage>
</organism>
<dbReference type="OrthoDB" id="280018at2"/>
<evidence type="ECO:0000256" key="1">
    <source>
        <dbReference type="SAM" id="Phobius"/>
    </source>
</evidence>
<keyword evidence="1" id="KW-0472">Membrane</keyword>
<gene>
    <name evidence="2" type="ORF">Pla52o_05010</name>
</gene>
<dbReference type="RefSeq" id="WP_146592960.1">
    <property type="nucleotide sequence ID" value="NZ_SJPT01000001.1"/>
</dbReference>
<reference evidence="2 3" key="1">
    <citation type="submission" date="2019-02" db="EMBL/GenBank/DDBJ databases">
        <title>Deep-cultivation of Planctomycetes and their phenomic and genomic characterization uncovers novel biology.</title>
        <authorList>
            <person name="Wiegand S."/>
            <person name="Jogler M."/>
            <person name="Boedeker C."/>
            <person name="Pinto D."/>
            <person name="Vollmers J."/>
            <person name="Rivas-Marin E."/>
            <person name="Kohn T."/>
            <person name="Peeters S.H."/>
            <person name="Heuer A."/>
            <person name="Rast P."/>
            <person name="Oberbeckmann S."/>
            <person name="Bunk B."/>
            <person name="Jeske O."/>
            <person name="Meyerdierks A."/>
            <person name="Storesund J.E."/>
            <person name="Kallscheuer N."/>
            <person name="Luecker S."/>
            <person name="Lage O.M."/>
            <person name="Pohl T."/>
            <person name="Merkel B.J."/>
            <person name="Hornburger P."/>
            <person name="Mueller R.-W."/>
            <person name="Bruemmer F."/>
            <person name="Labrenz M."/>
            <person name="Spormann A.M."/>
            <person name="Op Den Camp H."/>
            <person name="Overmann J."/>
            <person name="Amann R."/>
            <person name="Jetten M.S.M."/>
            <person name="Mascher T."/>
            <person name="Medema M.H."/>
            <person name="Devos D.P."/>
            <person name="Kaster A.-K."/>
            <person name="Ovreas L."/>
            <person name="Rohde M."/>
            <person name="Galperin M.Y."/>
            <person name="Jogler C."/>
        </authorList>
    </citation>
    <scope>NUCLEOTIDE SEQUENCE [LARGE SCALE GENOMIC DNA]</scope>
    <source>
        <strain evidence="2 3">Pla52o</strain>
    </source>
</reference>
<evidence type="ECO:0000313" key="2">
    <source>
        <dbReference type="EMBL" id="TWU26648.1"/>
    </source>
</evidence>
<dbReference type="AlphaFoldDB" id="A0A5C6CQP3"/>
<comment type="caution">
    <text evidence="2">The sequence shown here is derived from an EMBL/GenBank/DDBJ whole genome shotgun (WGS) entry which is preliminary data.</text>
</comment>
<keyword evidence="1" id="KW-1133">Transmembrane helix</keyword>
<sequence>MWRSIFIALGIMAVIIGVECLLIDSATIYQGESAKVVNMADPSGVMASPPKVFRPKDWMPWSLLSGGILTIVYTYLIPIRYARWRQSPGQ</sequence>
<keyword evidence="1" id="KW-0812">Transmembrane</keyword>
<protein>
    <submittedName>
        <fullName evidence="2">Uncharacterized protein</fullName>
    </submittedName>
</protein>
<dbReference type="Proteomes" id="UP000316304">
    <property type="component" value="Unassembled WGS sequence"/>
</dbReference>
<name>A0A5C6CQP3_9BACT</name>
<evidence type="ECO:0000313" key="3">
    <source>
        <dbReference type="Proteomes" id="UP000316304"/>
    </source>
</evidence>
<feature type="transmembrane region" description="Helical" evidence="1">
    <location>
        <begin position="58"/>
        <end position="77"/>
    </location>
</feature>
<proteinExistence type="predicted"/>
<dbReference type="EMBL" id="SJPT01000001">
    <property type="protein sequence ID" value="TWU26648.1"/>
    <property type="molecule type" value="Genomic_DNA"/>
</dbReference>
<accession>A0A5C6CQP3</accession>
<keyword evidence="3" id="KW-1185">Reference proteome</keyword>